<reference evidence="1 2" key="1">
    <citation type="journal article" date="2018" name="Mol. Biol. Evol.">
        <title>Broad Genomic Sampling Reveals a Smut Pathogenic Ancestry of the Fungal Clade Ustilaginomycotina.</title>
        <authorList>
            <person name="Kijpornyongpan T."/>
            <person name="Mondo S.J."/>
            <person name="Barry K."/>
            <person name="Sandor L."/>
            <person name="Lee J."/>
            <person name="Lipzen A."/>
            <person name="Pangilinan J."/>
            <person name="LaButti K."/>
            <person name="Hainaut M."/>
            <person name="Henrissat B."/>
            <person name="Grigoriev I.V."/>
            <person name="Spatafora J.W."/>
            <person name="Aime M.C."/>
        </authorList>
    </citation>
    <scope>NUCLEOTIDE SEQUENCE [LARGE SCALE GENOMIC DNA]</scope>
    <source>
        <strain evidence="1 2">SA 807</strain>
    </source>
</reference>
<gene>
    <name evidence="1" type="ORF">IE53DRAFT_408545</name>
</gene>
<evidence type="ECO:0000313" key="2">
    <source>
        <dbReference type="Proteomes" id="UP000245626"/>
    </source>
</evidence>
<organism evidence="1 2">
    <name type="scientific">Violaceomyces palustris</name>
    <dbReference type="NCBI Taxonomy" id="1673888"/>
    <lineage>
        <taxon>Eukaryota</taxon>
        <taxon>Fungi</taxon>
        <taxon>Dikarya</taxon>
        <taxon>Basidiomycota</taxon>
        <taxon>Ustilaginomycotina</taxon>
        <taxon>Ustilaginomycetes</taxon>
        <taxon>Violaceomycetales</taxon>
        <taxon>Violaceomycetaceae</taxon>
        <taxon>Violaceomyces</taxon>
    </lineage>
</organism>
<name>A0ACD0P6I0_9BASI</name>
<sequence length="503" mass="56879">MSALSVTRSFSYSERSFIKAERNGRFSQTLLASPAVSSFTTTLENQTPRSIVLCFDGTGDSFDKDNSNIVKFFSSLKKGDPNQLVYYQPGIGMYDERGNKGFGIESAVDMAFGTSINRHIIDGYRFLMQEYKAKDIVSILGFSRGAYTARALAAMVNTVGLLPAFNAEQMGFAFRIYKDSFKNLENAELARGFRETFSIPIQIHFVGCFDTVSSVGLIPRSLPGTKADVDMKYFRHALALDEHRGKFRQRNWISRKARSQAAGGGSDEDSVRTQVDVNGSDVNDSSKELAYATATASRAPQVKEVWFSGCHADVGIIFDKLALYSYGFRDFESLINPPKEERSHREVINQVVRATSLNNFLKDRITPDKSSLINIAASSAAEEELEEVTDALTPINDQLHRFSPWWILEFWPVRRTVDFLIWGKRKILTRFNVFHLKLSSLNAIPQRNMCLSPNRGRYRVTNEPNPVCHWTSMLRASVPSLKYEIKVALRNPKAIKRGWRWED</sequence>
<protein>
    <submittedName>
        <fullName evidence="1">Uncharacterized protein</fullName>
    </submittedName>
</protein>
<dbReference type="EMBL" id="KZ819717">
    <property type="protein sequence ID" value="PWN53607.1"/>
    <property type="molecule type" value="Genomic_DNA"/>
</dbReference>
<dbReference type="Proteomes" id="UP000245626">
    <property type="component" value="Unassembled WGS sequence"/>
</dbReference>
<evidence type="ECO:0000313" key="1">
    <source>
        <dbReference type="EMBL" id="PWN53607.1"/>
    </source>
</evidence>
<accession>A0ACD0P6I0</accession>
<keyword evidence="2" id="KW-1185">Reference proteome</keyword>
<proteinExistence type="predicted"/>